<protein>
    <submittedName>
        <fullName evidence="2">Uncharacterized protein</fullName>
    </submittedName>
</protein>
<gene>
    <name evidence="2" type="ORF">SteCoe_14542</name>
</gene>
<evidence type="ECO:0000313" key="2">
    <source>
        <dbReference type="EMBL" id="OMJ84385.1"/>
    </source>
</evidence>
<evidence type="ECO:0000313" key="3">
    <source>
        <dbReference type="Proteomes" id="UP000187209"/>
    </source>
</evidence>
<dbReference type="EMBL" id="MPUH01000271">
    <property type="protein sequence ID" value="OMJ84385.1"/>
    <property type="molecule type" value="Genomic_DNA"/>
</dbReference>
<feature type="region of interest" description="Disordered" evidence="1">
    <location>
        <begin position="222"/>
        <end position="252"/>
    </location>
</feature>
<feature type="compositionally biased region" description="Polar residues" evidence="1">
    <location>
        <begin position="41"/>
        <end position="53"/>
    </location>
</feature>
<reference evidence="2 3" key="1">
    <citation type="submission" date="2016-11" db="EMBL/GenBank/DDBJ databases">
        <title>The macronuclear genome of Stentor coeruleus: a giant cell with tiny introns.</title>
        <authorList>
            <person name="Slabodnick M."/>
            <person name="Ruby J.G."/>
            <person name="Reiff S.B."/>
            <person name="Swart E.C."/>
            <person name="Gosai S."/>
            <person name="Prabakaran S."/>
            <person name="Witkowska E."/>
            <person name="Larue G.E."/>
            <person name="Fisher S."/>
            <person name="Freeman R.M."/>
            <person name="Gunawardena J."/>
            <person name="Chu W."/>
            <person name="Stover N.A."/>
            <person name="Gregory B.D."/>
            <person name="Nowacki M."/>
            <person name="Derisi J."/>
            <person name="Roy S.W."/>
            <person name="Marshall W.F."/>
            <person name="Sood P."/>
        </authorList>
    </citation>
    <scope>NUCLEOTIDE SEQUENCE [LARGE SCALE GENOMIC DNA]</scope>
    <source>
        <strain evidence="2">WM001</strain>
    </source>
</reference>
<comment type="caution">
    <text evidence="2">The sequence shown here is derived from an EMBL/GenBank/DDBJ whole genome shotgun (WGS) entry which is preliminary data.</text>
</comment>
<name>A0A1R2C627_9CILI</name>
<evidence type="ECO:0000256" key="1">
    <source>
        <dbReference type="SAM" id="MobiDB-lite"/>
    </source>
</evidence>
<keyword evidence="3" id="KW-1185">Reference proteome</keyword>
<dbReference type="Proteomes" id="UP000187209">
    <property type="component" value="Unassembled WGS sequence"/>
</dbReference>
<organism evidence="2 3">
    <name type="scientific">Stentor coeruleus</name>
    <dbReference type="NCBI Taxonomy" id="5963"/>
    <lineage>
        <taxon>Eukaryota</taxon>
        <taxon>Sar</taxon>
        <taxon>Alveolata</taxon>
        <taxon>Ciliophora</taxon>
        <taxon>Postciliodesmatophora</taxon>
        <taxon>Heterotrichea</taxon>
        <taxon>Heterotrichida</taxon>
        <taxon>Stentoridae</taxon>
        <taxon>Stentor</taxon>
    </lineage>
</organism>
<accession>A0A1R2C627</accession>
<proteinExistence type="predicted"/>
<feature type="region of interest" description="Disordered" evidence="1">
    <location>
        <begin position="1"/>
        <end position="57"/>
    </location>
</feature>
<sequence length="252" mass="28971">MARKINLNSPEIYKKLGTPSMSPRTTTAYYFSQNDRKKSLSQESSPHVQSPDFSKQLPRTELKEFSNDAHEKRFIAFQTFPTVSTRVPRIPAPDLAKTTGRNFMSIYNTKQEHHDYSPNYNAIWKGSGKKLLTFDMSLPRRPLYKPPQFNVTMRDVKYSQVDANVTIPDLDKTSSRPVGEAVPTFMINVHYLDRVSGHVVPNFKSLKMNNYMNTTFLPLTSSFGDQESKKSKSTMRTRKRGDSSHSRYNNNK</sequence>
<dbReference type="AlphaFoldDB" id="A0A1R2C627"/>
<feature type="compositionally biased region" description="Polar residues" evidence="1">
    <location>
        <begin position="19"/>
        <end position="33"/>
    </location>
</feature>